<keyword evidence="2" id="KW-0472">Membrane</keyword>
<organism evidence="5 6">
    <name type="scientific">Flavobacterium endophyticum</name>
    <dbReference type="NCBI Taxonomy" id="1540163"/>
    <lineage>
        <taxon>Bacteria</taxon>
        <taxon>Pseudomonadati</taxon>
        <taxon>Bacteroidota</taxon>
        <taxon>Flavobacteriia</taxon>
        <taxon>Flavobacteriales</taxon>
        <taxon>Flavobacteriaceae</taxon>
        <taxon>Flavobacterium</taxon>
    </lineage>
</organism>
<dbReference type="Gene3D" id="1.10.10.60">
    <property type="entry name" value="Homeodomain-like"/>
    <property type="match status" value="2"/>
</dbReference>
<keyword evidence="2" id="KW-1133">Transmembrane helix</keyword>
<dbReference type="Gene3D" id="1.25.40.10">
    <property type="entry name" value="Tetratricopeptide repeat domain"/>
    <property type="match status" value="1"/>
</dbReference>
<dbReference type="SMART" id="SM00342">
    <property type="entry name" value="HTH_ARAC"/>
    <property type="match status" value="1"/>
</dbReference>
<comment type="caution">
    <text evidence="5">The sequence shown here is derived from an EMBL/GenBank/DDBJ whole genome shotgun (WGS) entry which is preliminary data.</text>
</comment>
<accession>A0A495M8M2</accession>
<gene>
    <name evidence="5" type="ORF">CLV94_2328</name>
</gene>
<evidence type="ECO:0000256" key="3">
    <source>
        <dbReference type="SAM" id="SignalP"/>
    </source>
</evidence>
<dbReference type="GO" id="GO:0003700">
    <property type="term" value="F:DNA-binding transcription factor activity"/>
    <property type="evidence" value="ECO:0007669"/>
    <property type="project" value="InterPro"/>
</dbReference>
<dbReference type="PROSITE" id="PS01124">
    <property type="entry name" value="HTH_ARAC_FAMILY_2"/>
    <property type="match status" value="1"/>
</dbReference>
<dbReference type="SUPFAM" id="SSF48452">
    <property type="entry name" value="TPR-like"/>
    <property type="match status" value="1"/>
</dbReference>
<dbReference type="OrthoDB" id="5295174at2"/>
<evidence type="ECO:0000259" key="4">
    <source>
        <dbReference type="PROSITE" id="PS01124"/>
    </source>
</evidence>
<dbReference type="PANTHER" id="PTHR43280">
    <property type="entry name" value="ARAC-FAMILY TRANSCRIPTIONAL REGULATOR"/>
    <property type="match status" value="1"/>
</dbReference>
<evidence type="ECO:0000256" key="1">
    <source>
        <dbReference type="ARBA" id="ARBA00023125"/>
    </source>
</evidence>
<dbReference type="AlphaFoldDB" id="A0A495M8M2"/>
<dbReference type="InterPro" id="IPR018060">
    <property type="entry name" value="HTH_AraC"/>
</dbReference>
<protein>
    <submittedName>
        <fullName evidence="5">Helix-turn-helix protein</fullName>
    </submittedName>
</protein>
<name>A0A495M8M2_9FLAO</name>
<keyword evidence="3" id="KW-0732">Signal</keyword>
<feature type="signal peptide" evidence="3">
    <location>
        <begin position="1"/>
        <end position="25"/>
    </location>
</feature>
<dbReference type="RefSeq" id="WP_121376642.1">
    <property type="nucleotide sequence ID" value="NZ_RBLC01000003.1"/>
</dbReference>
<feature type="domain" description="HTH araC/xylS-type" evidence="4">
    <location>
        <begin position="404"/>
        <end position="513"/>
    </location>
</feature>
<dbReference type="Pfam" id="PF12833">
    <property type="entry name" value="HTH_18"/>
    <property type="match status" value="1"/>
</dbReference>
<dbReference type="GO" id="GO:0043565">
    <property type="term" value="F:sequence-specific DNA binding"/>
    <property type="evidence" value="ECO:0007669"/>
    <property type="project" value="InterPro"/>
</dbReference>
<evidence type="ECO:0000256" key="2">
    <source>
        <dbReference type="SAM" id="Phobius"/>
    </source>
</evidence>
<sequence length="530" mass="60708">MKICRHYICLLLATAICLWGNSAYCQSSAQNEALLDKAYELVSSSPDEALKIGEYLLRNTQSDAQKTKFYLLMAESYWAKGDYNNSVINAFEAGKYSDNAGKDETIKILLFKAQLLKTLYLDNQAKKCLEEASRIIPNLKSKEDKGFFEAKILICNSGMYLDRQSYQKALEQLHKVGSKYKSILEKDSSLQQDFTIAKGKAYVGLAELDSASYYLKRAQQLPNKVANPNLLNAITILNELSLVYFQEKQHARAIDTLMQSMKMAKKLRNDALLKVIDRQLSINYLALNDKENHQLTDNEFLKLHSYVENTEQEAVNSAYNLISQEQEAEFQKAKNRHADYFYVAIGLFIFVLIAGFLLWLKGNIKKKRLKEIISYLEISTNNTVKLHPEKKETNKKIAIPVETEQIILAKLKRFENSVRYTNKEMSLAVLAGQFDTNTKYLSEIINKHYQDNFNTYINKLRINFIIEKLKGDPNYMHYKISYLAEKSGFSSHSSFATVFKSITGIAPGTFIELLKEETEAKKQEKINSHA</sequence>
<dbReference type="PANTHER" id="PTHR43280:SF2">
    <property type="entry name" value="HTH-TYPE TRANSCRIPTIONAL REGULATOR EXSA"/>
    <property type="match status" value="1"/>
</dbReference>
<evidence type="ECO:0000313" key="6">
    <source>
        <dbReference type="Proteomes" id="UP000277579"/>
    </source>
</evidence>
<dbReference type="InterPro" id="IPR011990">
    <property type="entry name" value="TPR-like_helical_dom_sf"/>
</dbReference>
<keyword evidence="1" id="KW-0238">DNA-binding</keyword>
<dbReference type="EMBL" id="RBLC01000003">
    <property type="protein sequence ID" value="RKS21695.1"/>
    <property type="molecule type" value="Genomic_DNA"/>
</dbReference>
<reference evidence="5 6" key="1">
    <citation type="submission" date="2018-10" db="EMBL/GenBank/DDBJ databases">
        <title>Genomic Encyclopedia of Archaeal and Bacterial Type Strains, Phase II (KMG-II): from individual species to whole genera.</title>
        <authorList>
            <person name="Goeker M."/>
        </authorList>
    </citation>
    <scope>NUCLEOTIDE SEQUENCE [LARGE SCALE GENOMIC DNA]</scope>
    <source>
        <strain evidence="5 6">DSM 29537</strain>
    </source>
</reference>
<feature type="transmembrane region" description="Helical" evidence="2">
    <location>
        <begin position="340"/>
        <end position="360"/>
    </location>
</feature>
<keyword evidence="6" id="KW-1185">Reference proteome</keyword>
<dbReference type="Proteomes" id="UP000277579">
    <property type="component" value="Unassembled WGS sequence"/>
</dbReference>
<feature type="chain" id="PRO_5019752415" evidence="3">
    <location>
        <begin position="26"/>
        <end position="530"/>
    </location>
</feature>
<proteinExistence type="predicted"/>
<keyword evidence="2" id="KW-0812">Transmembrane</keyword>
<evidence type="ECO:0000313" key="5">
    <source>
        <dbReference type="EMBL" id="RKS21695.1"/>
    </source>
</evidence>